<sequence>MTTISATTSGWQTSAVQQQQRPPRAGGKDPLDAVTELLGMTKDEITTALKSGQSLDDIATGKGVSHDDLVSALVAGAPADAPQGVDATAVAEKIAAQQGLPTPPPPPGGHHGRRDDSGVLSGTLTDKQQEGLDALASLLGTDADGLLAKLRSGTDLLGLLADGGVSASTGSTGVEEGFLLDTSA</sequence>
<keyword evidence="3" id="KW-1185">Reference proteome</keyword>
<organism evidence="2 3">
    <name type="scientific">Kineococcus glutinatus</name>
    <dbReference type="NCBI Taxonomy" id="1070872"/>
    <lineage>
        <taxon>Bacteria</taxon>
        <taxon>Bacillati</taxon>
        <taxon>Actinomycetota</taxon>
        <taxon>Actinomycetes</taxon>
        <taxon>Kineosporiales</taxon>
        <taxon>Kineosporiaceae</taxon>
        <taxon>Kineococcus</taxon>
    </lineage>
</organism>
<feature type="compositionally biased region" description="Polar residues" evidence="1">
    <location>
        <begin position="1"/>
        <end position="21"/>
    </location>
</feature>
<reference evidence="3" key="1">
    <citation type="journal article" date="2019" name="Int. J. Syst. Evol. Microbiol.">
        <title>The Global Catalogue of Microorganisms (GCM) 10K type strain sequencing project: providing services to taxonomists for standard genome sequencing and annotation.</title>
        <authorList>
            <consortium name="The Broad Institute Genomics Platform"/>
            <consortium name="The Broad Institute Genome Sequencing Center for Infectious Disease"/>
            <person name="Wu L."/>
            <person name="Ma J."/>
        </authorList>
    </citation>
    <scope>NUCLEOTIDE SEQUENCE [LARGE SCALE GENOMIC DNA]</scope>
    <source>
        <strain evidence="3">JCM 18126</strain>
    </source>
</reference>
<evidence type="ECO:0008006" key="4">
    <source>
        <dbReference type="Google" id="ProtNLM"/>
    </source>
</evidence>
<evidence type="ECO:0000313" key="3">
    <source>
        <dbReference type="Proteomes" id="UP001501195"/>
    </source>
</evidence>
<dbReference type="EMBL" id="BAABIL010000037">
    <property type="protein sequence ID" value="GAA4963495.1"/>
    <property type="molecule type" value="Genomic_DNA"/>
</dbReference>
<proteinExistence type="predicted"/>
<dbReference type="Proteomes" id="UP001501195">
    <property type="component" value="Unassembled WGS sequence"/>
</dbReference>
<comment type="caution">
    <text evidence="2">The sequence shown here is derived from an EMBL/GenBank/DDBJ whole genome shotgun (WGS) entry which is preliminary data.</text>
</comment>
<evidence type="ECO:0000313" key="2">
    <source>
        <dbReference type="EMBL" id="GAA4963495.1"/>
    </source>
</evidence>
<accession>A0ABP9H7Z2</accession>
<feature type="region of interest" description="Disordered" evidence="1">
    <location>
        <begin position="1"/>
        <end position="31"/>
    </location>
</feature>
<protein>
    <recommendedName>
        <fullName evidence="4">DUF937 domain-containing protein</fullName>
    </recommendedName>
</protein>
<dbReference type="RefSeq" id="WP_345710589.1">
    <property type="nucleotide sequence ID" value="NZ_BAABIL010000037.1"/>
</dbReference>
<feature type="region of interest" description="Disordered" evidence="1">
    <location>
        <begin position="95"/>
        <end position="126"/>
    </location>
</feature>
<name>A0ABP9H7Z2_9ACTN</name>
<evidence type="ECO:0000256" key="1">
    <source>
        <dbReference type="SAM" id="MobiDB-lite"/>
    </source>
</evidence>
<gene>
    <name evidence="2" type="ORF">GCM10023225_03480</name>
</gene>